<name>A0A0S4QUP6_9ACTN</name>
<dbReference type="InterPro" id="IPR000601">
    <property type="entry name" value="PKD_dom"/>
</dbReference>
<sequence>MRRSADRGMRLAVTCAILATAAVAVVVVSSHGDRALRVSLDSGSAWLVSSAVGQAALVDGSSGQLITQVRVADPGSDLSAASTSAQTLVADTSTGTVVRVDSASYEVSKPVRFARPGQRLRVFAGPRRAYVFAEQTGLVTSADSRTLSAGQPQSVVSRIGPGGGVVDATGRLWLVDADSGRIVSLDSAGTGPAVPRTGAVATPAARLLEVGGRAVVIDGDAVRPLHDDGTFGAPTCLAGGARDDTAVLTGSAAASRVYAASGQRGVLLVSDLDSNRCDTAIDLDAAGHTLGEPTEAAGRVFIPDFTTGEVHIADLAHPDTVTHADVLDPDTPFDLVPSGPFVFYNDPASARAGVLSLTGQTIPIQKYNPDRPGDSLFSGGSGGGAEDTQGSGSSGGSGGSGGSGSSGNSSKPTTPPTGTASPRPPTPTVSGTPDRDRSAVQIQTSTNPATAGRPVVLRAIASNGARLVSVRWSFGDDAGTAAGAEVSHTWARPGSYPVTIRAGLASGEQVQVSSTINVVDQAPPTKPDPSRTPPPGTSTGTPPQPDPDPTRTQPQPDQPANPATPTLDVARTSTTSLDVRVRPGTGAGAAVTHYALDASPATGTTVNALGGGAFRVDVTGCDAFTLVGTVSAANGATARSQPHQVAARTDGDCGPPQASLAVTPTSGEAPLTVTAEDTIRYLVDPHLSYRITFGDGSPATAGSPATHTYTAPGTYTVTLTAIRDGSGVTATDTATVTVGAQFKATAGSASVSPGSGTYACPLTLTFTGTVTANGAGTATWAWRNHGPGAQSLTFSGAGTQTVSFTMTVDGAPGETTTNTDEIEIYENGQITFVSPAYRASATITCASPTPPPTTTPSSSGGLGGLGRPGSG</sequence>
<keyword evidence="4" id="KW-1185">Reference proteome</keyword>
<dbReference type="PROSITE" id="PS50093">
    <property type="entry name" value="PKD"/>
    <property type="match status" value="2"/>
</dbReference>
<dbReference type="PRINTS" id="PR01217">
    <property type="entry name" value="PRICHEXTENSN"/>
</dbReference>
<dbReference type="RefSeq" id="WP_091282969.1">
    <property type="nucleotide sequence ID" value="NZ_FAOZ01000024.1"/>
</dbReference>
<feature type="domain" description="PKD" evidence="2">
    <location>
        <begin position="684"/>
        <end position="738"/>
    </location>
</feature>
<dbReference type="InterPro" id="IPR022409">
    <property type="entry name" value="PKD/Chitinase_dom"/>
</dbReference>
<dbReference type="GO" id="GO:0005975">
    <property type="term" value="P:carbohydrate metabolic process"/>
    <property type="evidence" value="ECO:0007669"/>
    <property type="project" value="UniProtKB-ARBA"/>
</dbReference>
<feature type="compositionally biased region" description="Pro residues" evidence="1">
    <location>
        <begin position="524"/>
        <end position="547"/>
    </location>
</feature>
<evidence type="ECO:0000313" key="3">
    <source>
        <dbReference type="EMBL" id="CUU59044.1"/>
    </source>
</evidence>
<feature type="region of interest" description="Disordered" evidence="1">
    <location>
        <begin position="363"/>
        <end position="450"/>
    </location>
</feature>
<dbReference type="SMART" id="SM00089">
    <property type="entry name" value="PKD"/>
    <property type="match status" value="3"/>
</dbReference>
<feature type="region of interest" description="Disordered" evidence="1">
    <location>
        <begin position="518"/>
        <end position="583"/>
    </location>
</feature>
<proteinExistence type="predicted"/>
<dbReference type="CDD" id="cd00146">
    <property type="entry name" value="PKD"/>
    <property type="match status" value="2"/>
</dbReference>
<feature type="compositionally biased region" description="Polar residues" evidence="1">
    <location>
        <begin position="440"/>
        <end position="449"/>
    </location>
</feature>
<dbReference type="AlphaFoldDB" id="A0A0S4QUP6"/>
<feature type="compositionally biased region" description="Gly residues" evidence="1">
    <location>
        <begin position="860"/>
        <end position="871"/>
    </location>
</feature>
<dbReference type="InterPro" id="IPR035986">
    <property type="entry name" value="PKD_dom_sf"/>
</dbReference>
<dbReference type="InterPro" id="IPR013783">
    <property type="entry name" value="Ig-like_fold"/>
</dbReference>
<protein>
    <submittedName>
        <fullName evidence="3">PKD domain-containing protein</fullName>
    </submittedName>
</protein>
<feature type="compositionally biased region" description="Gly residues" evidence="1">
    <location>
        <begin position="392"/>
        <end position="405"/>
    </location>
</feature>
<dbReference type="EMBL" id="FAOZ01000024">
    <property type="protein sequence ID" value="CUU59044.1"/>
    <property type="molecule type" value="Genomic_DNA"/>
</dbReference>
<dbReference type="SUPFAM" id="SSF63825">
    <property type="entry name" value="YWTD domain"/>
    <property type="match status" value="1"/>
</dbReference>
<gene>
    <name evidence="3" type="ORF">Ga0074812_12469</name>
</gene>
<organism evidence="3 4">
    <name type="scientific">Parafrankia irregularis</name>
    <dbReference type="NCBI Taxonomy" id="795642"/>
    <lineage>
        <taxon>Bacteria</taxon>
        <taxon>Bacillati</taxon>
        <taxon>Actinomycetota</taxon>
        <taxon>Actinomycetes</taxon>
        <taxon>Frankiales</taxon>
        <taxon>Frankiaceae</taxon>
        <taxon>Parafrankia</taxon>
    </lineage>
</organism>
<evidence type="ECO:0000313" key="4">
    <source>
        <dbReference type="Proteomes" id="UP000198802"/>
    </source>
</evidence>
<evidence type="ECO:0000256" key="1">
    <source>
        <dbReference type="SAM" id="MobiDB-lite"/>
    </source>
</evidence>
<accession>A0A0S4QUP6</accession>
<reference evidence="4" key="1">
    <citation type="submission" date="2015-11" db="EMBL/GenBank/DDBJ databases">
        <authorList>
            <person name="Varghese N."/>
        </authorList>
    </citation>
    <scope>NUCLEOTIDE SEQUENCE [LARGE SCALE GENOMIC DNA]</scope>
    <source>
        <strain evidence="4">DSM 45899</strain>
    </source>
</reference>
<feature type="compositionally biased region" description="Low complexity" evidence="1">
    <location>
        <begin position="406"/>
        <end position="421"/>
    </location>
</feature>
<dbReference type="Pfam" id="PF18911">
    <property type="entry name" value="PKD_4"/>
    <property type="match status" value="2"/>
</dbReference>
<dbReference type="Proteomes" id="UP000198802">
    <property type="component" value="Unassembled WGS sequence"/>
</dbReference>
<dbReference type="Gene3D" id="2.60.40.10">
    <property type="entry name" value="Immunoglobulins"/>
    <property type="match status" value="2"/>
</dbReference>
<dbReference type="SUPFAM" id="SSF49299">
    <property type="entry name" value="PKD domain"/>
    <property type="match status" value="2"/>
</dbReference>
<evidence type="ECO:0000259" key="2">
    <source>
        <dbReference type="PROSITE" id="PS50093"/>
    </source>
</evidence>
<feature type="region of interest" description="Disordered" evidence="1">
    <location>
        <begin position="844"/>
        <end position="871"/>
    </location>
</feature>
<feature type="domain" description="PKD" evidence="2">
    <location>
        <begin position="438"/>
        <end position="518"/>
    </location>
</feature>